<dbReference type="SUPFAM" id="SSF55486">
    <property type="entry name" value="Metalloproteases ('zincins'), catalytic domain"/>
    <property type="match status" value="1"/>
</dbReference>
<dbReference type="InterPro" id="IPR042097">
    <property type="entry name" value="Aminopeptidase_N-like_N_sf"/>
</dbReference>
<evidence type="ECO:0000256" key="8">
    <source>
        <dbReference type="ARBA" id="ARBA00022801"/>
    </source>
</evidence>
<dbReference type="Gene3D" id="1.10.390.10">
    <property type="entry name" value="Neutral Protease Domain 2"/>
    <property type="match status" value="1"/>
</dbReference>
<keyword evidence="17" id="KW-1185">Reference proteome</keyword>
<evidence type="ECO:0000256" key="12">
    <source>
        <dbReference type="ARBA" id="ARBA00031533"/>
    </source>
</evidence>
<evidence type="ECO:0000256" key="7">
    <source>
        <dbReference type="ARBA" id="ARBA00022723"/>
    </source>
</evidence>
<dbReference type="Proteomes" id="UP000198960">
    <property type="component" value="Unassembled WGS sequence"/>
</dbReference>
<evidence type="ECO:0000256" key="5">
    <source>
        <dbReference type="ARBA" id="ARBA00015611"/>
    </source>
</evidence>
<evidence type="ECO:0000256" key="3">
    <source>
        <dbReference type="ARBA" id="ARBA00010136"/>
    </source>
</evidence>
<keyword evidence="8" id="KW-0378">Hydrolase</keyword>
<dbReference type="RefSeq" id="WP_091941972.1">
    <property type="nucleotide sequence ID" value="NZ_FOEE01000004.1"/>
</dbReference>
<dbReference type="InterPro" id="IPR045357">
    <property type="entry name" value="Aminopeptidase_N-like_N"/>
</dbReference>
<dbReference type="InterPro" id="IPR014782">
    <property type="entry name" value="Peptidase_M1_dom"/>
</dbReference>
<feature type="signal peptide" evidence="13">
    <location>
        <begin position="1"/>
        <end position="28"/>
    </location>
</feature>
<sequence length="484" mass="51130">MTRGRRARSWAAALTGLALLGGCTTEVAGSAAPAGSPGADGFGDPYFPLDGNGGYDVDSYALDLRFDPGSDELSGTATIVATATQSLSAFNLDLFGFEVSSVTVDGEDAGVGRDGGELTVTPAADLRQGAQFTTVVAYEGVPEPLDDGLGVAGFVQTDDGAVAAGQPDVAASWFPVNDHPADAASVDVSITVPEGLEGISNGELVDSTTDDGWTTWQWSAAEPMAPYLVTLAVGEFEIEEYEQDGIRYWDAIDPALAEYGASGSATVFDLAQESLALAPDVVAVLEEWFGPYPFAVAGGIVDDVPEMQFALENQTRPVYSPVFFTDADDGEIVVVHELAHQWAGDSVRLAGWQHIWLNEGFATYAEWLWADAQGTSTPQEFFDDLAAVPADRSFWRVAIGDPGPESDALFSEAVYLRGAMTVHALRTELGEDAFAELVLEWFGSEGGRAVTTDDFVALAEEISGADLDDFFAQWLGAGKPPSLE</sequence>
<keyword evidence="9" id="KW-0862">Zinc</keyword>
<evidence type="ECO:0000256" key="10">
    <source>
        <dbReference type="ARBA" id="ARBA00023049"/>
    </source>
</evidence>
<dbReference type="Pfam" id="PF17900">
    <property type="entry name" value="Peptidase_M1_N"/>
    <property type="match status" value="1"/>
</dbReference>
<feature type="domain" description="Peptidase M1 membrane alanine aminopeptidase" evidence="14">
    <location>
        <begin position="331"/>
        <end position="474"/>
    </location>
</feature>
<dbReference type="Gene3D" id="2.60.40.1730">
    <property type="entry name" value="tricorn interacting facor f3 domain"/>
    <property type="match status" value="1"/>
</dbReference>
<dbReference type="GO" id="GO:0008270">
    <property type="term" value="F:zinc ion binding"/>
    <property type="evidence" value="ECO:0007669"/>
    <property type="project" value="InterPro"/>
</dbReference>
<dbReference type="PRINTS" id="PR00756">
    <property type="entry name" value="ALADIPTASE"/>
</dbReference>
<dbReference type="InterPro" id="IPR027268">
    <property type="entry name" value="Peptidase_M4/M1_CTD_sf"/>
</dbReference>
<reference evidence="17" key="1">
    <citation type="submission" date="2016-10" db="EMBL/GenBank/DDBJ databases">
        <authorList>
            <person name="Varghese N."/>
            <person name="Submissions S."/>
        </authorList>
    </citation>
    <scope>NUCLEOTIDE SEQUENCE [LARGE SCALE GENOMIC DNA]</scope>
    <source>
        <strain evidence="17">DSM 45413</strain>
    </source>
</reference>
<dbReference type="OrthoDB" id="100605at2"/>
<evidence type="ECO:0000256" key="9">
    <source>
        <dbReference type="ARBA" id="ARBA00022833"/>
    </source>
</evidence>
<keyword evidence="10" id="KW-0482">Metalloprotease</keyword>
<protein>
    <recommendedName>
        <fullName evidence="5">Aminopeptidase N</fullName>
        <ecNumber evidence="4">3.4.11.2</ecNumber>
    </recommendedName>
    <alternativeName>
        <fullName evidence="11">Alanine aminopeptidase</fullName>
    </alternativeName>
    <alternativeName>
        <fullName evidence="12">Lysyl aminopeptidase</fullName>
    </alternativeName>
</protein>
<dbReference type="GO" id="GO:0006508">
    <property type="term" value="P:proteolysis"/>
    <property type="evidence" value="ECO:0007669"/>
    <property type="project" value="UniProtKB-KW"/>
</dbReference>
<dbReference type="AlphaFoldDB" id="A0A1H8SE01"/>
<keyword evidence="6" id="KW-0645">Protease</keyword>
<evidence type="ECO:0000259" key="15">
    <source>
        <dbReference type="Pfam" id="PF17900"/>
    </source>
</evidence>
<evidence type="ECO:0000256" key="1">
    <source>
        <dbReference type="ARBA" id="ARBA00000098"/>
    </source>
</evidence>
<dbReference type="InterPro" id="IPR050344">
    <property type="entry name" value="Peptidase_M1_aminopeptidases"/>
</dbReference>
<dbReference type="SUPFAM" id="SSF63737">
    <property type="entry name" value="Leukotriene A4 hydrolase N-terminal domain"/>
    <property type="match status" value="1"/>
</dbReference>
<evidence type="ECO:0000256" key="4">
    <source>
        <dbReference type="ARBA" id="ARBA00012564"/>
    </source>
</evidence>
<comment type="similarity">
    <text evidence="3">Belongs to the peptidase M1 family.</text>
</comment>
<evidence type="ECO:0000259" key="14">
    <source>
        <dbReference type="Pfam" id="PF01433"/>
    </source>
</evidence>
<keyword evidence="7" id="KW-0479">Metal-binding</keyword>
<proteinExistence type="inferred from homology"/>
<organism evidence="16 17">
    <name type="scientific">Trujillonella endophytica</name>
    <dbReference type="NCBI Taxonomy" id="673521"/>
    <lineage>
        <taxon>Bacteria</taxon>
        <taxon>Bacillati</taxon>
        <taxon>Actinomycetota</taxon>
        <taxon>Actinomycetes</taxon>
        <taxon>Geodermatophilales</taxon>
        <taxon>Geodermatophilaceae</taxon>
        <taxon>Trujillonella</taxon>
    </lineage>
</organism>
<dbReference type="STRING" id="673521.SAMN05660991_01637"/>
<evidence type="ECO:0000256" key="2">
    <source>
        <dbReference type="ARBA" id="ARBA00001947"/>
    </source>
</evidence>
<dbReference type="PROSITE" id="PS51257">
    <property type="entry name" value="PROKAR_LIPOPROTEIN"/>
    <property type="match status" value="1"/>
</dbReference>
<feature type="chain" id="PRO_5011611320" description="Aminopeptidase N" evidence="13">
    <location>
        <begin position="29"/>
        <end position="484"/>
    </location>
</feature>
<dbReference type="InterPro" id="IPR001930">
    <property type="entry name" value="Peptidase_M1"/>
</dbReference>
<evidence type="ECO:0000256" key="13">
    <source>
        <dbReference type="SAM" id="SignalP"/>
    </source>
</evidence>
<evidence type="ECO:0000313" key="16">
    <source>
        <dbReference type="EMBL" id="SEO76960.1"/>
    </source>
</evidence>
<dbReference type="PANTHER" id="PTHR11533:SF297">
    <property type="entry name" value="AMINOPEPTIDASE N"/>
    <property type="match status" value="1"/>
</dbReference>
<accession>A0A1H8SE01</accession>
<keyword evidence="13" id="KW-0732">Signal</keyword>
<evidence type="ECO:0000256" key="6">
    <source>
        <dbReference type="ARBA" id="ARBA00022670"/>
    </source>
</evidence>
<gene>
    <name evidence="16" type="ORF">SAMN05660991_01637</name>
</gene>
<comment type="catalytic activity">
    <reaction evidence="1">
        <text>Release of an N-terminal amino acid, Xaa-|-Yaa- from a peptide, amide or arylamide. Xaa is preferably Ala, but may be most amino acids including Pro (slow action). When a terminal hydrophobic residue is followed by a prolyl residue, the two may be released as an intact Xaa-Pro dipeptide.</text>
        <dbReference type="EC" id="3.4.11.2"/>
    </reaction>
</comment>
<dbReference type="GO" id="GO:0016285">
    <property type="term" value="F:alanyl aminopeptidase activity"/>
    <property type="evidence" value="ECO:0007669"/>
    <property type="project" value="UniProtKB-EC"/>
</dbReference>
<comment type="cofactor">
    <cofactor evidence="2">
        <name>Zn(2+)</name>
        <dbReference type="ChEBI" id="CHEBI:29105"/>
    </cofactor>
</comment>
<dbReference type="Pfam" id="PF01433">
    <property type="entry name" value="Peptidase_M1"/>
    <property type="match status" value="1"/>
</dbReference>
<evidence type="ECO:0000313" key="17">
    <source>
        <dbReference type="Proteomes" id="UP000198960"/>
    </source>
</evidence>
<dbReference type="PANTHER" id="PTHR11533">
    <property type="entry name" value="PROTEASE M1 ZINC METALLOPROTEASE"/>
    <property type="match status" value="1"/>
</dbReference>
<name>A0A1H8SE01_9ACTN</name>
<dbReference type="GO" id="GO:0008237">
    <property type="term" value="F:metallopeptidase activity"/>
    <property type="evidence" value="ECO:0007669"/>
    <property type="project" value="UniProtKB-KW"/>
</dbReference>
<dbReference type="EMBL" id="FOEE01000004">
    <property type="protein sequence ID" value="SEO76960.1"/>
    <property type="molecule type" value="Genomic_DNA"/>
</dbReference>
<dbReference type="EC" id="3.4.11.2" evidence="4"/>
<evidence type="ECO:0000256" key="11">
    <source>
        <dbReference type="ARBA" id="ARBA00029811"/>
    </source>
</evidence>
<feature type="domain" description="Aminopeptidase N-like N-terminal" evidence="15">
    <location>
        <begin position="58"/>
        <end position="228"/>
    </location>
</feature>
<dbReference type="CDD" id="cd09603">
    <property type="entry name" value="M1_APN_like"/>
    <property type="match status" value="1"/>
</dbReference>